<dbReference type="OrthoDB" id="5896278at2759"/>
<feature type="compositionally biased region" description="Basic residues" evidence="1">
    <location>
        <begin position="103"/>
        <end position="115"/>
    </location>
</feature>
<protein>
    <submittedName>
        <fullName evidence="2">Uncharacterized protein</fullName>
    </submittedName>
</protein>
<keyword evidence="3" id="KW-1185">Reference proteome</keyword>
<reference evidence="3" key="1">
    <citation type="submission" date="2011-07" db="EMBL/GenBank/DDBJ databases">
        <authorList>
            <consortium name="Caenorhabditis brenneri Sequencing and Analysis Consortium"/>
            <person name="Wilson R.K."/>
        </authorList>
    </citation>
    <scope>NUCLEOTIDE SEQUENCE [LARGE SCALE GENOMIC DNA]</scope>
    <source>
        <strain evidence="3">PB2801</strain>
    </source>
</reference>
<proteinExistence type="predicted"/>
<accession>G0NCD4</accession>
<evidence type="ECO:0000256" key="1">
    <source>
        <dbReference type="SAM" id="MobiDB-lite"/>
    </source>
</evidence>
<dbReference type="AlphaFoldDB" id="G0NCD4"/>
<dbReference type="HOGENOM" id="CLU_1846908_0_0_1"/>
<gene>
    <name evidence="2" type="ORF">CAEBREN_31644</name>
</gene>
<dbReference type="Proteomes" id="UP000008068">
    <property type="component" value="Unassembled WGS sequence"/>
</dbReference>
<feature type="region of interest" description="Disordered" evidence="1">
    <location>
        <begin position="94"/>
        <end position="115"/>
    </location>
</feature>
<dbReference type="STRING" id="135651.G0NCD4"/>
<evidence type="ECO:0000313" key="3">
    <source>
        <dbReference type="Proteomes" id="UP000008068"/>
    </source>
</evidence>
<name>G0NCD4_CAEBE</name>
<dbReference type="EMBL" id="GL379862">
    <property type="protein sequence ID" value="EGT57484.1"/>
    <property type="molecule type" value="Genomic_DNA"/>
</dbReference>
<sequence length="139" mass="14813">MAPVPVDLTKIDFKQLLRRNVSGDGNFMGMRYQRGSAQRGAGLGGVLGVAMGLLPKFMSSTAGRQLINAGKEVVQEMAQGKDVASSIKSVAKQKMKQLSGGGARRRRIGRGARKSIKGDSVSVIKPHLVSDSRVNFLST</sequence>
<dbReference type="InParanoid" id="G0NCD4"/>
<organism evidence="3">
    <name type="scientific">Caenorhabditis brenneri</name>
    <name type="common">Nematode worm</name>
    <dbReference type="NCBI Taxonomy" id="135651"/>
    <lineage>
        <taxon>Eukaryota</taxon>
        <taxon>Metazoa</taxon>
        <taxon>Ecdysozoa</taxon>
        <taxon>Nematoda</taxon>
        <taxon>Chromadorea</taxon>
        <taxon>Rhabditida</taxon>
        <taxon>Rhabditina</taxon>
        <taxon>Rhabditomorpha</taxon>
        <taxon>Rhabditoidea</taxon>
        <taxon>Rhabditidae</taxon>
        <taxon>Peloderinae</taxon>
        <taxon>Caenorhabditis</taxon>
    </lineage>
</organism>
<evidence type="ECO:0000313" key="2">
    <source>
        <dbReference type="EMBL" id="EGT57484.1"/>
    </source>
</evidence>